<organism evidence="1 2">
    <name type="scientific">Byssothecium circinans</name>
    <dbReference type="NCBI Taxonomy" id="147558"/>
    <lineage>
        <taxon>Eukaryota</taxon>
        <taxon>Fungi</taxon>
        <taxon>Dikarya</taxon>
        <taxon>Ascomycota</taxon>
        <taxon>Pezizomycotina</taxon>
        <taxon>Dothideomycetes</taxon>
        <taxon>Pleosporomycetidae</taxon>
        <taxon>Pleosporales</taxon>
        <taxon>Massarineae</taxon>
        <taxon>Massarinaceae</taxon>
        <taxon>Byssothecium</taxon>
    </lineage>
</organism>
<protein>
    <submittedName>
        <fullName evidence="1">Uncharacterized protein</fullName>
    </submittedName>
</protein>
<keyword evidence="2" id="KW-1185">Reference proteome</keyword>
<proteinExistence type="predicted"/>
<name>A0A6A5TQI2_9PLEO</name>
<sequence length="177" mass="18650">MSIICAAVTVSISTSASITAVQTNASTSTAIHRLLLTRRAPPAVASFCTACPQRPQVLRSDASSVLIGFFTVPAREQEAYLANIILPCGAIPDAMEQTTSLWTFPQQTITASPLVAIPSASPTPSLLKAPLIIHLPLFGPLIHLPRPESSHNSTYNSSYLAGLILHLPASYTSGQCA</sequence>
<evidence type="ECO:0000313" key="1">
    <source>
        <dbReference type="EMBL" id="KAF1954955.1"/>
    </source>
</evidence>
<reference evidence="1" key="1">
    <citation type="journal article" date="2020" name="Stud. Mycol.">
        <title>101 Dothideomycetes genomes: a test case for predicting lifestyles and emergence of pathogens.</title>
        <authorList>
            <person name="Haridas S."/>
            <person name="Albert R."/>
            <person name="Binder M."/>
            <person name="Bloem J."/>
            <person name="Labutti K."/>
            <person name="Salamov A."/>
            <person name="Andreopoulos B."/>
            <person name="Baker S."/>
            <person name="Barry K."/>
            <person name="Bills G."/>
            <person name="Bluhm B."/>
            <person name="Cannon C."/>
            <person name="Castanera R."/>
            <person name="Culley D."/>
            <person name="Daum C."/>
            <person name="Ezra D."/>
            <person name="Gonzalez J."/>
            <person name="Henrissat B."/>
            <person name="Kuo A."/>
            <person name="Liang C."/>
            <person name="Lipzen A."/>
            <person name="Lutzoni F."/>
            <person name="Magnuson J."/>
            <person name="Mondo S."/>
            <person name="Nolan M."/>
            <person name="Ohm R."/>
            <person name="Pangilinan J."/>
            <person name="Park H.-J."/>
            <person name="Ramirez L."/>
            <person name="Alfaro M."/>
            <person name="Sun H."/>
            <person name="Tritt A."/>
            <person name="Yoshinaga Y."/>
            <person name="Zwiers L.-H."/>
            <person name="Turgeon B."/>
            <person name="Goodwin S."/>
            <person name="Spatafora J."/>
            <person name="Crous P."/>
            <person name="Grigoriev I."/>
        </authorList>
    </citation>
    <scope>NUCLEOTIDE SEQUENCE</scope>
    <source>
        <strain evidence="1">CBS 675.92</strain>
    </source>
</reference>
<evidence type="ECO:0000313" key="2">
    <source>
        <dbReference type="Proteomes" id="UP000800035"/>
    </source>
</evidence>
<dbReference type="AlphaFoldDB" id="A0A6A5TQI2"/>
<dbReference type="Proteomes" id="UP000800035">
    <property type="component" value="Unassembled WGS sequence"/>
</dbReference>
<gene>
    <name evidence="1" type="ORF">CC80DRAFT_493341</name>
</gene>
<accession>A0A6A5TQI2</accession>
<dbReference type="EMBL" id="ML976996">
    <property type="protein sequence ID" value="KAF1954955.1"/>
    <property type="molecule type" value="Genomic_DNA"/>
</dbReference>